<keyword evidence="2" id="KW-0479">Metal-binding</keyword>
<dbReference type="PANTHER" id="PTHR43255:SF1">
    <property type="entry name" value="IRON-SULFUR-BINDING OXIDOREDUCTASE FADF-RELATED"/>
    <property type="match status" value="1"/>
</dbReference>
<keyword evidence="3" id="KW-0560">Oxidoreductase</keyword>
<dbReference type="PROSITE" id="PS51379">
    <property type="entry name" value="4FE4S_FER_2"/>
    <property type="match status" value="1"/>
</dbReference>
<accession>B3QSW1</accession>
<dbReference type="InterPro" id="IPR051460">
    <property type="entry name" value="HdrC_iron-sulfur_subunit"/>
</dbReference>
<keyword evidence="8" id="KW-1185">Reference proteome</keyword>
<sequence>MSEHKYQQTTQLESAIIDGVDISGEWNRMYVPREITDYDTQYLEEITALTGGESLGYCYQCAKCVGVCPVDNVGSYAPRKIFRKVQAGLNLIEDKDLWMCTTCMNCLRVCPKEVNMLEIMPSAREKAVLDGKTPDELQEMLRSVAEYGNPMGESARNRIKWMKKLNEKVRDLSKEDGSKPVDVLWHVSDYYAYHGRGNDAAKAMVRVFNKLGTDFGILGKEEKTDGDSQRLVGESGLFDELVRHNDALFQKYPHNRLVVTDPHALNAFKKHYPAITGNELKAEHYTQFLSEKLEEIKPLLKREFAKKVTFHDPCYLGRHNGEYDAPRNLINAIPGAEFVEMYRNKQGSYCCGGGGGGQWLGGTVDEHLSERLSDNRVREAVEVGAEVLIVCCPYEVSRFEDSVKATGNDGKLIVRDIIEILDYCMGED</sequence>
<keyword evidence="4" id="KW-0408">Iron</keyword>
<organism evidence="7 8">
    <name type="scientific">Chloroherpeton thalassium (strain ATCC 35110 / GB-78)</name>
    <dbReference type="NCBI Taxonomy" id="517418"/>
    <lineage>
        <taxon>Bacteria</taxon>
        <taxon>Pseudomonadati</taxon>
        <taxon>Chlorobiota</taxon>
        <taxon>Chlorobiia</taxon>
        <taxon>Chlorobiales</taxon>
        <taxon>Chloroherpetonaceae</taxon>
        <taxon>Chloroherpeton</taxon>
    </lineage>
</organism>
<dbReference type="OrthoDB" id="9769677at2"/>
<dbReference type="RefSeq" id="WP_012498688.1">
    <property type="nucleotide sequence ID" value="NC_011026.1"/>
</dbReference>
<dbReference type="EMBL" id="CP001100">
    <property type="protein sequence ID" value="ACF12604.1"/>
    <property type="molecule type" value="Genomic_DNA"/>
</dbReference>
<dbReference type="Gene3D" id="1.10.1060.10">
    <property type="entry name" value="Alpha-helical ferredoxin"/>
    <property type="match status" value="1"/>
</dbReference>
<dbReference type="InterPro" id="IPR017900">
    <property type="entry name" value="4Fe4S_Fe_S_CS"/>
</dbReference>
<dbReference type="KEGG" id="cts:Ctha_0133"/>
<evidence type="ECO:0000256" key="1">
    <source>
        <dbReference type="ARBA" id="ARBA00022485"/>
    </source>
</evidence>
<dbReference type="GO" id="GO:0005886">
    <property type="term" value="C:plasma membrane"/>
    <property type="evidence" value="ECO:0007669"/>
    <property type="project" value="TreeGrafter"/>
</dbReference>
<dbReference type="InterPro" id="IPR004017">
    <property type="entry name" value="Cys_rich_dom"/>
</dbReference>
<proteinExistence type="predicted"/>
<evidence type="ECO:0000313" key="7">
    <source>
        <dbReference type="EMBL" id="ACF12604.1"/>
    </source>
</evidence>
<evidence type="ECO:0000259" key="6">
    <source>
        <dbReference type="PROSITE" id="PS51379"/>
    </source>
</evidence>
<evidence type="ECO:0000256" key="3">
    <source>
        <dbReference type="ARBA" id="ARBA00023002"/>
    </source>
</evidence>
<evidence type="ECO:0000256" key="4">
    <source>
        <dbReference type="ARBA" id="ARBA00023004"/>
    </source>
</evidence>
<dbReference type="eggNOG" id="COG0247">
    <property type="taxonomic scope" value="Bacteria"/>
</dbReference>
<reference evidence="7 8" key="1">
    <citation type="submission" date="2008-06" db="EMBL/GenBank/DDBJ databases">
        <title>Complete sequence of Chloroherpeton thalassium ATCC 35110.</title>
        <authorList>
            <consortium name="US DOE Joint Genome Institute"/>
            <person name="Lucas S."/>
            <person name="Copeland A."/>
            <person name="Lapidus A."/>
            <person name="Glavina del Rio T."/>
            <person name="Dalin E."/>
            <person name="Tice H."/>
            <person name="Bruce D."/>
            <person name="Goodwin L."/>
            <person name="Pitluck S."/>
            <person name="Schmutz J."/>
            <person name="Larimer F."/>
            <person name="Land M."/>
            <person name="Hauser L."/>
            <person name="Kyrpides N."/>
            <person name="Mikhailova N."/>
            <person name="Liu Z."/>
            <person name="Li T."/>
            <person name="Zhao F."/>
            <person name="Overmann J."/>
            <person name="Bryant D.A."/>
            <person name="Richardson P."/>
        </authorList>
    </citation>
    <scope>NUCLEOTIDE SEQUENCE [LARGE SCALE GENOMIC DNA]</scope>
    <source>
        <strain evidence="8">ATCC 35110 / GB-78</strain>
    </source>
</reference>
<feature type="domain" description="4Fe-4S ferredoxin-type" evidence="6">
    <location>
        <begin position="89"/>
        <end position="122"/>
    </location>
</feature>
<dbReference type="Pfam" id="PF13183">
    <property type="entry name" value="Fer4_8"/>
    <property type="match status" value="1"/>
</dbReference>
<dbReference type="AlphaFoldDB" id="B3QSW1"/>
<dbReference type="InterPro" id="IPR009051">
    <property type="entry name" value="Helical_ferredxn"/>
</dbReference>
<protein>
    <recommendedName>
        <fullName evidence="6">4Fe-4S ferredoxin-type domain-containing protein</fullName>
    </recommendedName>
</protein>
<dbReference type="SUPFAM" id="SSF46548">
    <property type="entry name" value="alpha-helical ferredoxin"/>
    <property type="match status" value="1"/>
</dbReference>
<dbReference type="HOGENOM" id="CLU_023081_2_2_10"/>
<dbReference type="Proteomes" id="UP000001208">
    <property type="component" value="Chromosome"/>
</dbReference>
<dbReference type="InterPro" id="IPR017896">
    <property type="entry name" value="4Fe4S_Fe-S-bd"/>
</dbReference>
<dbReference type="PANTHER" id="PTHR43255">
    <property type="entry name" value="IRON-SULFUR-BINDING OXIDOREDUCTASE FADF-RELATED-RELATED"/>
    <property type="match status" value="1"/>
</dbReference>
<dbReference type="GO" id="GO:0016491">
    <property type="term" value="F:oxidoreductase activity"/>
    <property type="evidence" value="ECO:0007669"/>
    <property type="project" value="UniProtKB-KW"/>
</dbReference>
<gene>
    <name evidence="7" type="ordered locus">Ctha_0133</name>
</gene>
<evidence type="ECO:0000256" key="2">
    <source>
        <dbReference type="ARBA" id="ARBA00022723"/>
    </source>
</evidence>
<keyword evidence="5" id="KW-0411">Iron-sulfur</keyword>
<name>B3QSW1_CHLT3</name>
<evidence type="ECO:0000256" key="5">
    <source>
        <dbReference type="ARBA" id="ARBA00023014"/>
    </source>
</evidence>
<evidence type="ECO:0000313" key="8">
    <source>
        <dbReference type="Proteomes" id="UP000001208"/>
    </source>
</evidence>
<dbReference type="GO" id="GO:0051539">
    <property type="term" value="F:4 iron, 4 sulfur cluster binding"/>
    <property type="evidence" value="ECO:0007669"/>
    <property type="project" value="UniProtKB-KW"/>
</dbReference>
<keyword evidence="1" id="KW-0004">4Fe-4S</keyword>
<dbReference type="PROSITE" id="PS00198">
    <property type="entry name" value="4FE4S_FER_1"/>
    <property type="match status" value="1"/>
</dbReference>
<dbReference type="GO" id="GO:0046872">
    <property type="term" value="F:metal ion binding"/>
    <property type="evidence" value="ECO:0007669"/>
    <property type="project" value="UniProtKB-KW"/>
</dbReference>
<dbReference type="STRING" id="517418.Ctha_0133"/>
<dbReference type="Pfam" id="PF02754">
    <property type="entry name" value="CCG"/>
    <property type="match status" value="1"/>
</dbReference>